<dbReference type="Gene3D" id="3.60.21.10">
    <property type="match status" value="1"/>
</dbReference>
<evidence type="ECO:0000256" key="5">
    <source>
        <dbReference type="ARBA" id="ARBA00023211"/>
    </source>
</evidence>
<accession>A0ABQ9XRC3</accession>
<dbReference type="PRINTS" id="PR00114">
    <property type="entry name" value="STPHPHTASE"/>
</dbReference>
<comment type="cofactor">
    <cofactor evidence="1">
        <name>Mn(2+)</name>
        <dbReference type="ChEBI" id="CHEBI:29035"/>
    </cofactor>
</comment>
<evidence type="ECO:0000256" key="4">
    <source>
        <dbReference type="ARBA" id="ARBA00022912"/>
    </source>
</evidence>
<feature type="region of interest" description="Disordered" evidence="9">
    <location>
        <begin position="741"/>
        <end position="763"/>
    </location>
</feature>
<keyword evidence="5" id="KW-0464">Manganese</keyword>
<evidence type="ECO:0000256" key="6">
    <source>
        <dbReference type="ARBA" id="ARBA00047761"/>
    </source>
</evidence>
<comment type="caution">
    <text evidence="11">The sequence shown here is derived from an EMBL/GenBank/DDBJ whole genome shotgun (WGS) entry which is preliminary data.</text>
</comment>
<dbReference type="SMART" id="SM00156">
    <property type="entry name" value="PP2Ac"/>
    <property type="match status" value="1"/>
</dbReference>
<evidence type="ECO:0000256" key="8">
    <source>
        <dbReference type="RuleBase" id="RU004273"/>
    </source>
</evidence>
<protein>
    <recommendedName>
        <fullName evidence="8">Serine/threonine-protein phosphatase</fullName>
        <ecNumber evidence="8">3.1.3.16</ecNumber>
    </recommendedName>
</protein>
<gene>
    <name evidence="11" type="ORF">BLNAU_10840</name>
</gene>
<evidence type="ECO:0000313" key="12">
    <source>
        <dbReference type="Proteomes" id="UP001281761"/>
    </source>
</evidence>
<proteinExistence type="inferred from homology"/>
<dbReference type="EMBL" id="JARBJD010000081">
    <property type="protein sequence ID" value="KAK2954185.1"/>
    <property type="molecule type" value="Genomic_DNA"/>
</dbReference>
<dbReference type="InterPro" id="IPR004843">
    <property type="entry name" value="Calcineurin-like_PHP"/>
</dbReference>
<name>A0ABQ9XRC3_9EUKA</name>
<reference evidence="11 12" key="1">
    <citation type="journal article" date="2022" name="bioRxiv">
        <title>Genomics of Preaxostyla Flagellates Illuminates Evolutionary Transitions and the Path Towards Mitochondrial Loss.</title>
        <authorList>
            <person name="Novak L.V.F."/>
            <person name="Treitli S.C."/>
            <person name="Pyrih J."/>
            <person name="Halakuc P."/>
            <person name="Pipaliya S.V."/>
            <person name="Vacek V."/>
            <person name="Brzon O."/>
            <person name="Soukal P."/>
            <person name="Eme L."/>
            <person name="Dacks J.B."/>
            <person name="Karnkowska A."/>
            <person name="Elias M."/>
            <person name="Hampl V."/>
        </authorList>
    </citation>
    <scope>NUCLEOTIDE SEQUENCE [LARGE SCALE GENOMIC DNA]</scope>
    <source>
        <strain evidence="11">NAU3</strain>
        <tissue evidence="11">Gut</tissue>
    </source>
</reference>
<keyword evidence="3 8" id="KW-0378">Hydrolase</keyword>
<feature type="compositionally biased region" description="Polar residues" evidence="9">
    <location>
        <begin position="142"/>
        <end position="152"/>
    </location>
</feature>
<feature type="region of interest" description="Disordered" evidence="9">
    <location>
        <begin position="1111"/>
        <end position="1147"/>
    </location>
</feature>
<evidence type="ECO:0000256" key="2">
    <source>
        <dbReference type="ARBA" id="ARBA00022723"/>
    </source>
</evidence>
<feature type="region of interest" description="Disordered" evidence="9">
    <location>
        <begin position="137"/>
        <end position="200"/>
    </location>
</feature>
<feature type="compositionally biased region" description="Polar residues" evidence="9">
    <location>
        <begin position="751"/>
        <end position="761"/>
    </location>
</feature>
<feature type="compositionally biased region" description="Basic and acidic residues" evidence="9">
    <location>
        <begin position="1323"/>
        <end position="1335"/>
    </location>
</feature>
<organism evidence="11 12">
    <name type="scientific">Blattamonas nauphoetae</name>
    <dbReference type="NCBI Taxonomy" id="2049346"/>
    <lineage>
        <taxon>Eukaryota</taxon>
        <taxon>Metamonada</taxon>
        <taxon>Preaxostyla</taxon>
        <taxon>Oxymonadida</taxon>
        <taxon>Blattamonas</taxon>
    </lineage>
</organism>
<dbReference type="PROSITE" id="PS00125">
    <property type="entry name" value="SER_THR_PHOSPHATASE"/>
    <property type="match status" value="1"/>
</dbReference>
<keyword evidence="4" id="KW-0904">Protein phosphatase</keyword>
<feature type="compositionally biased region" description="Basic and acidic residues" evidence="9">
    <location>
        <begin position="167"/>
        <end position="177"/>
    </location>
</feature>
<feature type="region of interest" description="Disordered" evidence="9">
    <location>
        <begin position="1323"/>
        <end position="1343"/>
    </location>
</feature>
<comment type="catalytic activity">
    <reaction evidence="6">
        <text>O-phospho-L-seryl-[protein] + H2O = L-seryl-[protein] + phosphate</text>
        <dbReference type="Rhea" id="RHEA:20629"/>
        <dbReference type="Rhea" id="RHEA-COMP:9863"/>
        <dbReference type="Rhea" id="RHEA-COMP:11604"/>
        <dbReference type="ChEBI" id="CHEBI:15377"/>
        <dbReference type="ChEBI" id="CHEBI:29999"/>
        <dbReference type="ChEBI" id="CHEBI:43474"/>
        <dbReference type="ChEBI" id="CHEBI:83421"/>
        <dbReference type="EC" id="3.1.3.16"/>
    </reaction>
</comment>
<evidence type="ECO:0000313" key="11">
    <source>
        <dbReference type="EMBL" id="KAK2954185.1"/>
    </source>
</evidence>
<dbReference type="InterPro" id="IPR029052">
    <property type="entry name" value="Metallo-depent_PP-like"/>
</dbReference>
<feature type="compositionally biased region" description="Low complexity" evidence="9">
    <location>
        <begin position="1988"/>
        <end position="2001"/>
    </location>
</feature>
<comment type="catalytic activity">
    <reaction evidence="7 8">
        <text>O-phospho-L-threonyl-[protein] + H2O = L-threonyl-[protein] + phosphate</text>
        <dbReference type="Rhea" id="RHEA:47004"/>
        <dbReference type="Rhea" id="RHEA-COMP:11060"/>
        <dbReference type="Rhea" id="RHEA-COMP:11605"/>
        <dbReference type="ChEBI" id="CHEBI:15377"/>
        <dbReference type="ChEBI" id="CHEBI:30013"/>
        <dbReference type="ChEBI" id="CHEBI:43474"/>
        <dbReference type="ChEBI" id="CHEBI:61977"/>
        <dbReference type="EC" id="3.1.3.16"/>
    </reaction>
</comment>
<feature type="region of interest" description="Disordered" evidence="9">
    <location>
        <begin position="1929"/>
        <end position="1951"/>
    </location>
</feature>
<evidence type="ECO:0000256" key="7">
    <source>
        <dbReference type="ARBA" id="ARBA00048336"/>
    </source>
</evidence>
<feature type="compositionally biased region" description="Pro residues" evidence="9">
    <location>
        <begin position="1138"/>
        <end position="1147"/>
    </location>
</feature>
<dbReference type="PANTHER" id="PTHR11668">
    <property type="entry name" value="SERINE/THREONINE PROTEIN PHOSPHATASE"/>
    <property type="match status" value="1"/>
</dbReference>
<evidence type="ECO:0000256" key="9">
    <source>
        <dbReference type="SAM" id="MobiDB-lite"/>
    </source>
</evidence>
<comment type="similarity">
    <text evidence="8">Belongs to the PPP phosphatase family.</text>
</comment>
<evidence type="ECO:0000256" key="1">
    <source>
        <dbReference type="ARBA" id="ARBA00001936"/>
    </source>
</evidence>
<dbReference type="CDD" id="cd00144">
    <property type="entry name" value="MPP_PPP_family"/>
    <property type="match status" value="1"/>
</dbReference>
<dbReference type="InterPro" id="IPR006186">
    <property type="entry name" value="Ser/Thr-sp_prot-phosphatase"/>
</dbReference>
<dbReference type="EC" id="3.1.3.16" evidence="8"/>
<evidence type="ECO:0000259" key="10">
    <source>
        <dbReference type="PROSITE" id="PS00125"/>
    </source>
</evidence>
<dbReference type="Proteomes" id="UP001281761">
    <property type="component" value="Unassembled WGS sequence"/>
</dbReference>
<keyword evidence="2" id="KW-0479">Metal-binding</keyword>
<dbReference type="Pfam" id="PF00149">
    <property type="entry name" value="Metallophos"/>
    <property type="match status" value="1"/>
</dbReference>
<keyword evidence="12" id="KW-1185">Reference proteome</keyword>
<sequence length="2166" mass="243961">MAFRRNRNPRKIVPDNIDSFGSSTLPETRLPPGFFCVFVFDEPDIILSDASPEIKQHVLETSSLIPVIDPNYQNAWEQHFQSFPLTSKQYPLSWAYPRGYFTIKQGETADNFRTRVFHECMKSPTFRRFYRRHTATPVPLNASGTPDLSSVKSKLEETSPLSPQDRLAIERKKREQQSDTASSVSKLTEHIGPPELDTARFFTPNRPVITLPQPEEPPLPHIWAGDNDTYEEDLQDMPKPTYTERPTLDLLPTDFNLVLFHLPPIEYENPNFKPENYSNPKPSHNLEQSPTPMFTPVPTPSITPQNSSISRSLTPDLEQRSISPLASSIFPLSEQPNPSQLHRPLFHSNEYALPSPYNTLENKVGCSLSSRVDFSHLKSLNSPASSGITYINCDPKTNLFSFYASHATISTSSHQLSGILTTNQPNRRPNLFDGAKGSATFSSTSKQFDTAFKDIHKQPRFVAAFLVPGTVHLYKQFDDSLVSPQQTSLSQTQDSTVRCHKPTITQSPVIAVMTQGRRVLSQFVIHPSISLRWVMRTMARFVRQSSTAPQPHSASSPQTALRSFGIDGKTNAHIPNLTQSQEHPVEENTTITISEAWIPNDTEPPAREETVRLLQLLLPSSKIGSFISKLMTNVPTQPVSGEDLLTLFSSHSSPSFFLYTPFSIHTSLAHRGEFGNAIRRLVKTTYKMERSRRLFDIIASSLKIWKVLVKLQDQKQKQKQRHTLQRSRTFVGSNPLGFSDGGMSVPKQHARSTISPNSTTMPHPLSVVQYDLTSPEKLSLESSGMGHSFTDPKSSQVSFQEFEGKGLSFGYQSIGKSSENLLDDENALKANIEEQFLSKVKKQEREKRKRKRMERRKLKQNELFLHWRFVIDEQENRRKTAINTVRPKLEIDGSILNDTLEVATLAEMQRLGKKPSSNVKRFHQLTDQEIHYLMNEEETAAEYVWKKMKMRIEDDMFALDVLSDSSDVEDEEASVLDEDEKDEWITLREEMMDDPQFSDFIISTADAPSSFIRSALALEHFEDAWDDFGAYPFFDSVFFQTIDSPNPRVRNGLPPRVLHPYTQPPSPIVPCNHACTVTGFLLLSGMPYQVVYHSHHHRYLPSNTLTPESLAAPHTSFPSAQRRRISNKSHSPFYSPRPIQPPSPATPPLTQVQLTSRIYTHTSCSASVSPYYITHYPTTHFAPSHAVYRLGYSLHPSFFSPIPTPLTPPTISFPKKLEDLTVGFVMTIKRMIFGNYDPNTQRVAISFTAQVVRSILDLTLQFLNTRKPDFSQTVEDDEFEEQQDRQEAALDAQTRADKKKASHIPRKQKDSYLKSINAYLDNREKQRQIRQENRERRARARQAPTMLQKVTLDFGQTDSDRQRIRDFDDSLPTTSEQTHTAESDLDELLAKLAKTAPDSSTVAEQAFSNTNQFNPPASIHPYHPDFVPPATDPSKASFSSGLLLVGDLHGNLSSLSVVLDSIDTLLADLLDPSYHPHAPSSKPPPRINKAVMFLGDYVDRGNNSLETMLLILLYSLAFPHNVFLLRGNHESYISCRFTFNNELYKKYPDMAPGGSNVSHIINQFGPAKASPKHPLFSDFERVFNALPLAILATLRHHAELAPIPLFPKSSLLLPLTTLLDTPIEPLETSRRIFICHAGLTSTLPTLNIEEELMLLDHFDYYAMLEDPNPSPEDIKKAGVTPIPSKPLLAFNNARTREFEIHHTSLWADPASNDLPNANRSPYSVYTTRRFLAANRIDYMIRAHQFVIDGFAINHDGRLATVFSSADYGRKTFGAMLLMRFAPQPVTTVCPNGMVNDTRTLSSSAITDRAKAILVEYFSRRIEQVWKMKYLRVNKEYASLKDVVSVSQQYRSEWRRRRGTVATMTAPINPLAVSQDLSHTGELSRSGNVPPHIRRRASGVDFMPFSTASLSQSQPSLSFFPSFSSPYFNSPGSLGPTHQQTPANHPKPPPSLTGSFIIPKVPALNQMQNLSLSSLGLDVLINSVHNIHSTPSSTETSPSIHPVHPSGDSSHPFTIGSMPGDSRASSPHLIIDVLTIPSTQLPREMKTPTTDAFTAQTVDLLTQTQIRIKEAEDKRRSLLQHHLKTCLKFMEEQGTPTPDIALASFFSQLEEKGANSLTVFSRIDLETSISVLTKSINYLRQVGGCDWYEQVSLILNQIRQQDPLTNR</sequence>
<feature type="domain" description="Serine/threonine specific protein phosphatases" evidence="10">
    <location>
        <begin position="1525"/>
        <end position="1530"/>
    </location>
</feature>
<dbReference type="PANTHER" id="PTHR11668:SF300">
    <property type="entry name" value="SERINE_THREONINE-PROTEIN PHOSPHATASE"/>
    <property type="match status" value="1"/>
</dbReference>
<dbReference type="InterPro" id="IPR050341">
    <property type="entry name" value="PP1_catalytic_subunit"/>
</dbReference>
<feature type="region of interest" description="Disordered" evidence="9">
    <location>
        <begin position="1988"/>
        <end position="2022"/>
    </location>
</feature>
<dbReference type="SUPFAM" id="SSF56300">
    <property type="entry name" value="Metallo-dependent phosphatases"/>
    <property type="match status" value="1"/>
</dbReference>
<evidence type="ECO:0000256" key="3">
    <source>
        <dbReference type="ARBA" id="ARBA00022801"/>
    </source>
</evidence>